<dbReference type="SMART" id="SM00213">
    <property type="entry name" value="UBQ"/>
    <property type="match status" value="1"/>
</dbReference>
<dbReference type="PANTHER" id="PTHR46555">
    <property type="entry name" value="UBIQUITIN-LIKE PROTEIN 4A"/>
    <property type="match status" value="1"/>
</dbReference>
<dbReference type="KEGG" id="tpal:117645148"/>
<dbReference type="FunCoup" id="A0A6P8YU43">
    <property type="interactions" value="193"/>
</dbReference>
<organism evidence="5">
    <name type="scientific">Thrips palmi</name>
    <name type="common">Melon thrips</name>
    <dbReference type="NCBI Taxonomy" id="161013"/>
    <lineage>
        <taxon>Eukaryota</taxon>
        <taxon>Metazoa</taxon>
        <taxon>Ecdysozoa</taxon>
        <taxon>Arthropoda</taxon>
        <taxon>Hexapoda</taxon>
        <taxon>Insecta</taxon>
        <taxon>Pterygota</taxon>
        <taxon>Neoptera</taxon>
        <taxon>Paraneoptera</taxon>
        <taxon>Thysanoptera</taxon>
        <taxon>Terebrantia</taxon>
        <taxon>Thripoidea</taxon>
        <taxon>Thripidae</taxon>
        <taxon>Thrips</taxon>
    </lineage>
</organism>
<evidence type="ECO:0000313" key="5">
    <source>
        <dbReference type="RefSeq" id="XP_034241015.1"/>
    </source>
</evidence>
<protein>
    <submittedName>
        <fullName evidence="5">Ubiquitin-like protein 4A</fullName>
    </submittedName>
</protein>
<dbReference type="InterPro" id="IPR047154">
    <property type="entry name" value="UBL4A-like"/>
</dbReference>
<proteinExistence type="predicted"/>
<dbReference type="GO" id="GO:0006620">
    <property type="term" value="P:post-translational protein targeting to endoplasmic reticulum membrane"/>
    <property type="evidence" value="ECO:0007669"/>
    <property type="project" value="InterPro"/>
</dbReference>
<dbReference type="Pfam" id="PF00240">
    <property type="entry name" value="ubiquitin"/>
    <property type="match status" value="1"/>
</dbReference>
<keyword evidence="4" id="KW-1185">Reference proteome</keyword>
<dbReference type="GO" id="GO:0051087">
    <property type="term" value="F:protein-folding chaperone binding"/>
    <property type="evidence" value="ECO:0007669"/>
    <property type="project" value="TreeGrafter"/>
</dbReference>
<keyword evidence="2" id="KW-0963">Cytoplasm</keyword>
<evidence type="ECO:0000256" key="2">
    <source>
        <dbReference type="ARBA" id="ARBA00022490"/>
    </source>
</evidence>
<dbReference type="GO" id="GO:0071816">
    <property type="term" value="P:tail-anchored membrane protein insertion into ER membrane"/>
    <property type="evidence" value="ECO:0007669"/>
    <property type="project" value="TreeGrafter"/>
</dbReference>
<evidence type="ECO:0000256" key="1">
    <source>
        <dbReference type="ARBA" id="ARBA00004514"/>
    </source>
</evidence>
<name>A0A6P8YU43_THRPL</name>
<dbReference type="PANTHER" id="PTHR46555:SF1">
    <property type="entry name" value="UBIQUITIN-LIKE PROTEIN 4A"/>
    <property type="match status" value="1"/>
</dbReference>
<evidence type="ECO:0000313" key="4">
    <source>
        <dbReference type="Proteomes" id="UP000515158"/>
    </source>
</evidence>
<comment type="subcellular location">
    <subcellularLocation>
        <location evidence="1">Cytoplasm</location>
        <location evidence="1">Cytosol</location>
    </subcellularLocation>
</comment>
<dbReference type="PROSITE" id="PS50053">
    <property type="entry name" value="UBIQUITIN_2"/>
    <property type="match status" value="1"/>
</dbReference>
<gene>
    <name evidence="5" type="primary">LOC117645148</name>
</gene>
<sequence length="136" mass="15588">MKIHIKVLQGQECSMEVSSEMSVLELKEQVSTRLKIPVNQQKFLVSGKTLSDEKNLDHYGVKEGTKLILAVRKIDDGAPDVNHLRSAAYTFLRRFYSDPEARKIQEEFIKSFHKSVNSLSLDDLERIATMHINEVK</sequence>
<dbReference type="AlphaFoldDB" id="A0A6P8YU43"/>
<dbReference type="GeneID" id="117645148"/>
<dbReference type="SUPFAM" id="SSF54236">
    <property type="entry name" value="Ubiquitin-like"/>
    <property type="match status" value="1"/>
</dbReference>
<reference evidence="5" key="1">
    <citation type="submission" date="2025-08" db="UniProtKB">
        <authorList>
            <consortium name="RefSeq"/>
        </authorList>
    </citation>
    <scope>IDENTIFICATION</scope>
    <source>
        <tissue evidence="5">Total insect</tissue>
    </source>
</reference>
<feature type="domain" description="Ubiquitin-like" evidence="3">
    <location>
        <begin position="1"/>
        <end position="76"/>
    </location>
</feature>
<accession>A0A6P8YU43</accession>
<dbReference type="InterPro" id="IPR029071">
    <property type="entry name" value="Ubiquitin-like_domsf"/>
</dbReference>
<dbReference type="InterPro" id="IPR000626">
    <property type="entry name" value="Ubiquitin-like_dom"/>
</dbReference>
<dbReference type="Gene3D" id="3.10.20.90">
    <property type="entry name" value="Phosphatidylinositol 3-kinase Catalytic Subunit, Chain A, domain 1"/>
    <property type="match status" value="1"/>
</dbReference>
<dbReference type="InParanoid" id="A0A6P8YU43"/>
<dbReference type="Proteomes" id="UP000515158">
    <property type="component" value="Unplaced"/>
</dbReference>
<dbReference type="GO" id="GO:0071818">
    <property type="term" value="C:BAT3 complex"/>
    <property type="evidence" value="ECO:0007669"/>
    <property type="project" value="TreeGrafter"/>
</dbReference>
<evidence type="ECO:0000259" key="3">
    <source>
        <dbReference type="PROSITE" id="PS50053"/>
    </source>
</evidence>
<dbReference type="OrthoDB" id="417450at2759"/>
<dbReference type="RefSeq" id="XP_034241015.1">
    <property type="nucleotide sequence ID" value="XM_034385124.1"/>
</dbReference>